<evidence type="ECO:0000313" key="8">
    <source>
        <dbReference type="EMBL" id="RPA80927.1"/>
    </source>
</evidence>
<name>A0A3N4I631_ASCIM</name>
<protein>
    <recommendedName>
        <fullName evidence="7">TM2 domain-containing protein</fullName>
    </recommendedName>
</protein>
<gene>
    <name evidence="8" type="ORF">BJ508DRAFT_188943</name>
</gene>
<sequence>RPEEERCWKKNRTATLLALFLGTFGVDQWYAGHYALAVFKMLTLGASGIWSLIDVVLWI</sequence>
<dbReference type="InterPro" id="IPR050932">
    <property type="entry name" value="TM2D1-3-like"/>
</dbReference>
<evidence type="ECO:0000256" key="1">
    <source>
        <dbReference type="ARBA" id="ARBA00004141"/>
    </source>
</evidence>
<dbReference type="PANTHER" id="PTHR21016">
    <property type="entry name" value="BETA-AMYLOID BINDING PROTEIN-RELATED"/>
    <property type="match status" value="1"/>
</dbReference>
<feature type="transmembrane region" description="Helical" evidence="6">
    <location>
        <begin position="12"/>
        <end position="31"/>
    </location>
</feature>
<evidence type="ECO:0000256" key="5">
    <source>
        <dbReference type="ARBA" id="ARBA00023136"/>
    </source>
</evidence>
<feature type="domain" description="TM2" evidence="7">
    <location>
        <begin position="13"/>
        <end position="56"/>
    </location>
</feature>
<feature type="non-terminal residue" evidence="8">
    <location>
        <position position="59"/>
    </location>
</feature>
<organism evidence="8 9">
    <name type="scientific">Ascobolus immersus RN42</name>
    <dbReference type="NCBI Taxonomy" id="1160509"/>
    <lineage>
        <taxon>Eukaryota</taxon>
        <taxon>Fungi</taxon>
        <taxon>Dikarya</taxon>
        <taxon>Ascomycota</taxon>
        <taxon>Pezizomycotina</taxon>
        <taxon>Pezizomycetes</taxon>
        <taxon>Pezizales</taxon>
        <taxon>Ascobolaceae</taxon>
        <taxon>Ascobolus</taxon>
    </lineage>
</organism>
<evidence type="ECO:0000313" key="9">
    <source>
        <dbReference type="Proteomes" id="UP000275078"/>
    </source>
</evidence>
<dbReference type="Pfam" id="PF05154">
    <property type="entry name" value="TM2"/>
    <property type="match status" value="1"/>
</dbReference>
<feature type="transmembrane region" description="Helical" evidence="6">
    <location>
        <begin position="37"/>
        <end position="58"/>
    </location>
</feature>
<keyword evidence="4 6" id="KW-1133">Transmembrane helix</keyword>
<keyword evidence="3 6" id="KW-0812">Transmembrane</keyword>
<evidence type="ECO:0000256" key="4">
    <source>
        <dbReference type="ARBA" id="ARBA00022989"/>
    </source>
</evidence>
<dbReference type="AlphaFoldDB" id="A0A3N4I631"/>
<evidence type="ECO:0000256" key="6">
    <source>
        <dbReference type="SAM" id="Phobius"/>
    </source>
</evidence>
<dbReference type="Proteomes" id="UP000275078">
    <property type="component" value="Unassembled WGS sequence"/>
</dbReference>
<dbReference type="GO" id="GO:0016020">
    <property type="term" value="C:membrane"/>
    <property type="evidence" value="ECO:0007669"/>
    <property type="project" value="UniProtKB-SubCell"/>
</dbReference>
<proteinExistence type="inferred from homology"/>
<comment type="similarity">
    <text evidence="2">Belongs to the TM2 family.</text>
</comment>
<keyword evidence="5 6" id="KW-0472">Membrane</keyword>
<evidence type="ECO:0000256" key="2">
    <source>
        <dbReference type="ARBA" id="ARBA00008284"/>
    </source>
</evidence>
<accession>A0A3N4I631</accession>
<reference evidence="8 9" key="1">
    <citation type="journal article" date="2018" name="Nat. Ecol. Evol.">
        <title>Pezizomycetes genomes reveal the molecular basis of ectomycorrhizal truffle lifestyle.</title>
        <authorList>
            <person name="Murat C."/>
            <person name="Payen T."/>
            <person name="Noel B."/>
            <person name="Kuo A."/>
            <person name="Morin E."/>
            <person name="Chen J."/>
            <person name="Kohler A."/>
            <person name="Krizsan K."/>
            <person name="Balestrini R."/>
            <person name="Da Silva C."/>
            <person name="Montanini B."/>
            <person name="Hainaut M."/>
            <person name="Levati E."/>
            <person name="Barry K.W."/>
            <person name="Belfiori B."/>
            <person name="Cichocki N."/>
            <person name="Clum A."/>
            <person name="Dockter R.B."/>
            <person name="Fauchery L."/>
            <person name="Guy J."/>
            <person name="Iotti M."/>
            <person name="Le Tacon F."/>
            <person name="Lindquist E.A."/>
            <person name="Lipzen A."/>
            <person name="Malagnac F."/>
            <person name="Mello A."/>
            <person name="Molinier V."/>
            <person name="Miyauchi S."/>
            <person name="Poulain J."/>
            <person name="Riccioni C."/>
            <person name="Rubini A."/>
            <person name="Sitrit Y."/>
            <person name="Splivallo R."/>
            <person name="Traeger S."/>
            <person name="Wang M."/>
            <person name="Zifcakova L."/>
            <person name="Wipf D."/>
            <person name="Zambonelli A."/>
            <person name="Paolocci F."/>
            <person name="Nowrousian M."/>
            <person name="Ottonello S."/>
            <person name="Baldrian P."/>
            <person name="Spatafora J.W."/>
            <person name="Henrissat B."/>
            <person name="Nagy L.G."/>
            <person name="Aury J.M."/>
            <person name="Wincker P."/>
            <person name="Grigoriev I.V."/>
            <person name="Bonfante P."/>
            <person name="Martin F.M."/>
        </authorList>
    </citation>
    <scope>NUCLEOTIDE SEQUENCE [LARGE SCALE GENOMIC DNA]</scope>
    <source>
        <strain evidence="8 9">RN42</strain>
    </source>
</reference>
<dbReference type="PANTHER" id="PTHR21016:SF25">
    <property type="entry name" value="TM2 DOMAIN-CONTAINING PROTEIN DDB_G0277895-RELATED"/>
    <property type="match status" value="1"/>
</dbReference>
<feature type="non-terminal residue" evidence="8">
    <location>
        <position position="1"/>
    </location>
</feature>
<evidence type="ECO:0000256" key="3">
    <source>
        <dbReference type="ARBA" id="ARBA00022692"/>
    </source>
</evidence>
<keyword evidence="9" id="KW-1185">Reference proteome</keyword>
<dbReference type="OrthoDB" id="408511at2759"/>
<dbReference type="EMBL" id="ML119683">
    <property type="protein sequence ID" value="RPA80927.1"/>
    <property type="molecule type" value="Genomic_DNA"/>
</dbReference>
<dbReference type="STRING" id="1160509.A0A3N4I631"/>
<evidence type="ECO:0000259" key="7">
    <source>
        <dbReference type="Pfam" id="PF05154"/>
    </source>
</evidence>
<dbReference type="InterPro" id="IPR007829">
    <property type="entry name" value="TM2"/>
</dbReference>
<comment type="subcellular location">
    <subcellularLocation>
        <location evidence="1">Membrane</location>
        <topology evidence="1">Multi-pass membrane protein</topology>
    </subcellularLocation>
</comment>